<reference evidence="2" key="1">
    <citation type="journal article" date="2020" name="Nature">
        <title>Giant virus diversity and host interactions through global metagenomics.</title>
        <authorList>
            <person name="Schulz F."/>
            <person name="Roux S."/>
            <person name="Paez-Espino D."/>
            <person name="Jungbluth S."/>
            <person name="Walsh D.A."/>
            <person name="Denef V.J."/>
            <person name="McMahon K.D."/>
            <person name="Konstantinidis K.T."/>
            <person name="Eloe-Fadrosh E.A."/>
            <person name="Kyrpides N.C."/>
            <person name="Woyke T."/>
        </authorList>
    </citation>
    <scope>NUCLEOTIDE SEQUENCE</scope>
    <source>
        <strain evidence="2">GVMAG-M-3300020185-33</strain>
    </source>
</reference>
<dbReference type="SMART" id="SM00355">
    <property type="entry name" value="ZnF_C2H2"/>
    <property type="match status" value="2"/>
</dbReference>
<dbReference type="Gene3D" id="3.30.160.60">
    <property type="entry name" value="Classic Zinc Finger"/>
    <property type="match status" value="1"/>
</dbReference>
<organism evidence="2">
    <name type="scientific">viral metagenome</name>
    <dbReference type="NCBI Taxonomy" id="1070528"/>
    <lineage>
        <taxon>unclassified sequences</taxon>
        <taxon>metagenomes</taxon>
        <taxon>organismal metagenomes</taxon>
    </lineage>
</organism>
<dbReference type="InterPro" id="IPR013087">
    <property type="entry name" value="Znf_C2H2_type"/>
</dbReference>
<dbReference type="EMBL" id="MN739336">
    <property type="protein sequence ID" value="QHS99247.1"/>
    <property type="molecule type" value="Genomic_DNA"/>
</dbReference>
<dbReference type="PROSITE" id="PS50157">
    <property type="entry name" value="ZINC_FINGER_C2H2_2"/>
    <property type="match status" value="1"/>
</dbReference>
<dbReference type="Pfam" id="PF00096">
    <property type="entry name" value="zf-C2H2"/>
    <property type="match status" value="1"/>
</dbReference>
<accession>A0A6C0C3S4</accession>
<protein>
    <recommendedName>
        <fullName evidence="1">C2H2-type domain-containing protein</fullName>
    </recommendedName>
</protein>
<feature type="domain" description="C2H2-type" evidence="1">
    <location>
        <begin position="54"/>
        <end position="82"/>
    </location>
</feature>
<name>A0A6C0C3S4_9ZZZZ</name>
<evidence type="ECO:0000313" key="2">
    <source>
        <dbReference type="EMBL" id="QHS99247.1"/>
    </source>
</evidence>
<proteinExistence type="predicted"/>
<sequence length="304" mass="35356">MKKRKKNAKKYSCKKCDFASSNKTDFIRHLSTTKHKMVIDGNQNGNCIVRIVEFYCETCGRAYKYKSGLSRHRKRCVETNHSIVLKSNNSKNATTSMEGSDTNTIQLLTKALSKQGDLIEKLIENQREMIPKIGNNNNNKIAINVFLNEHCKNAMNLTDFVDNIKVSIQDLEYTNQHGYEKGISNIFTKHLTDMAATERPIHCSDSKRLQFYIKDSDKWEKDKTHQKLDKTIDSITKKQFLHIKEWEKENPDYLTNDEKCKTWQMMVKNMGCGENENKTHMNIKKNISENVTMKELIKSEQDNI</sequence>
<dbReference type="AlphaFoldDB" id="A0A6C0C3S4"/>
<evidence type="ECO:0000259" key="1">
    <source>
        <dbReference type="PROSITE" id="PS50157"/>
    </source>
</evidence>